<dbReference type="Proteomes" id="UP000053110">
    <property type="component" value="Unassembled WGS sequence"/>
</dbReference>
<dbReference type="GO" id="GO:0030688">
    <property type="term" value="C:preribosome, small subunit precursor"/>
    <property type="evidence" value="ECO:0007669"/>
    <property type="project" value="TreeGrafter"/>
</dbReference>
<reference evidence="3" key="2">
    <citation type="submission" date="2013-01" db="EMBL/GenBank/DDBJ databases">
        <title>The wheat powdery mildew genome reveals unique evolution of an obligate biotroph.</title>
        <authorList>
            <person name="Oberhaensli S."/>
            <person name="Wicker T."/>
            <person name="Keller B."/>
        </authorList>
    </citation>
    <scope>NUCLEOTIDE SEQUENCE</scope>
    <source>
        <strain evidence="3">96224</strain>
    </source>
</reference>
<accession>A0A061HSE8</accession>
<feature type="region of interest" description="Disordered" evidence="2">
    <location>
        <begin position="264"/>
        <end position="311"/>
    </location>
</feature>
<name>A0A061HSE8_BLUGR</name>
<reference evidence="5" key="1">
    <citation type="journal article" date="2013" name="Nat. Genet.">
        <title>The wheat powdery mildew genome shows the unique evolution of an obligate biotroph.</title>
        <authorList>
            <person name="Wicker T."/>
            <person name="Oberhaensli S."/>
            <person name="Parlange F."/>
            <person name="Buchmann J.P."/>
            <person name="Shatalina M."/>
            <person name="Roffler S."/>
            <person name="Ben-David R."/>
            <person name="Dolezel J."/>
            <person name="Simkova H."/>
            <person name="Schulze-Lefert P."/>
            <person name="Spanu P.D."/>
            <person name="Bruggmann R."/>
            <person name="Amselem J."/>
            <person name="Quesneville H."/>
            <person name="Ver Loren van Themaat E."/>
            <person name="Paape T."/>
            <person name="Shimizu K.K."/>
            <person name="Keller B."/>
        </authorList>
    </citation>
    <scope>NUCLEOTIDE SEQUENCE [LARGE SCALE GENOMIC DNA]</scope>
    <source>
        <strain evidence="5">96224</strain>
    </source>
</reference>
<dbReference type="GO" id="GO:0005829">
    <property type="term" value="C:cytosol"/>
    <property type="evidence" value="ECO:0007669"/>
    <property type="project" value="TreeGrafter"/>
</dbReference>
<comment type="similarity">
    <text evidence="1">Belongs to the LTV1 family.</text>
</comment>
<dbReference type="EMBL" id="UIGY01000001">
    <property type="protein sequence ID" value="SUZ06982.1"/>
    <property type="molecule type" value="Genomic_DNA"/>
</dbReference>
<dbReference type="GO" id="GO:0000056">
    <property type="term" value="P:ribosomal small subunit export from nucleus"/>
    <property type="evidence" value="ECO:0007669"/>
    <property type="project" value="TreeGrafter"/>
</dbReference>
<gene>
    <name evidence="3" type="ORF">BGT96224_2614</name>
    <name evidence="4" type="ORF">BGT96224V2_LOCUS372</name>
</gene>
<dbReference type="GO" id="GO:0042274">
    <property type="term" value="P:ribosomal small subunit biogenesis"/>
    <property type="evidence" value="ECO:0007669"/>
    <property type="project" value="InterPro"/>
</dbReference>
<dbReference type="GO" id="GO:0005634">
    <property type="term" value="C:nucleus"/>
    <property type="evidence" value="ECO:0007669"/>
    <property type="project" value="TreeGrafter"/>
</dbReference>
<evidence type="ECO:0000313" key="4">
    <source>
        <dbReference type="EMBL" id="SUZ06982.1"/>
    </source>
</evidence>
<dbReference type="HOGENOM" id="CLU_028555_1_0_1"/>
<feature type="compositionally biased region" description="Low complexity" evidence="2">
    <location>
        <begin position="302"/>
        <end position="311"/>
    </location>
</feature>
<dbReference type="AlphaFoldDB" id="A0A061HSE8"/>
<organism evidence="4">
    <name type="scientific">Blumeria graminis f. sp. tritici 96224</name>
    <dbReference type="NCBI Taxonomy" id="1268274"/>
    <lineage>
        <taxon>Eukaryota</taxon>
        <taxon>Fungi</taxon>
        <taxon>Dikarya</taxon>
        <taxon>Ascomycota</taxon>
        <taxon>Pezizomycotina</taxon>
        <taxon>Leotiomycetes</taxon>
        <taxon>Erysiphales</taxon>
        <taxon>Erysiphaceae</taxon>
        <taxon>Blumeria</taxon>
    </lineage>
</organism>
<dbReference type="OrthoDB" id="5852896at2759"/>
<dbReference type="EMBL" id="KE373383">
    <property type="protein sequence ID" value="EPQ67775.1"/>
    <property type="molecule type" value="Genomic_DNA"/>
</dbReference>
<evidence type="ECO:0000256" key="1">
    <source>
        <dbReference type="ARBA" id="ARBA00009078"/>
    </source>
</evidence>
<evidence type="ECO:0000313" key="5">
    <source>
        <dbReference type="Proteomes" id="UP000053110"/>
    </source>
</evidence>
<dbReference type="PANTHER" id="PTHR21531:SF0">
    <property type="entry name" value="PROTEIN LTV1 HOMOLOG"/>
    <property type="match status" value="1"/>
</dbReference>
<protein>
    <submittedName>
        <fullName evidence="4">Bgt-2614</fullName>
    </submittedName>
    <submittedName>
        <fullName evidence="3">Component of the GSE complex</fullName>
    </submittedName>
</protein>
<evidence type="ECO:0000313" key="3">
    <source>
        <dbReference type="EMBL" id="EPQ67775.1"/>
    </source>
</evidence>
<proteinExistence type="inferred from homology"/>
<dbReference type="InterPro" id="IPR007307">
    <property type="entry name" value="Ltv1"/>
</dbReference>
<feature type="region of interest" description="Disordered" evidence="2">
    <location>
        <begin position="210"/>
        <end position="249"/>
    </location>
</feature>
<dbReference type="PANTHER" id="PTHR21531">
    <property type="entry name" value="LOW-TEMPERATURE VIABILITY PROTEIN LTV1-RELATED"/>
    <property type="match status" value="1"/>
</dbReference>
<sequence length="411" mass="45717">MARGKWIDKKTATNFTLVHRSQNDPLIHDASVSSMILKPTAAPNANIPKKLDELASELGDDVHKIRDNEGEAANHGIYFDDSEYDYMQHLRDLGSGFGDSYFMEAPSIKAKEKGKGKLSLESSLSDMSLEDRAKALLGEELIPANNLVKPSYQSQQDIPDSLAGFQPDMDPRLREVLEALEDDAYIDDDDDIFDKLSSEKEVAENGELYHESWDTQDSDWDSDVTAKPSNACKDGTNLNSGLDGEGKESEDQWAWMDDFNKFKREQKKNQPPIPSSQLSSVMTTTTNGGRRKKRKGALTNPSSYSMTSSSMVRTEGLSNLDARFEKIEEQYNMDTEDMASISEVSSMASASSTVQGSIRGDFDGIMDEFLGNFSMSGKKHVKKGRYQNGIEQLDEVRKGLGKAIIRSNRVL</sequence>
<evidence type="ECO:0000256" key="2">
    <source>
        <dbReference type="SAM" id="MobiDB-lite"/>
    </source>
</evidence>
<reference evidence="4" key="3">
    <citation type="submission" date="2018-07" db="EMBL/GenBank/DDBJ databases">
        <authorList>
            <person name="Quirk P.G."/>
            <person name="Krulwich T.A."/>
        </authorList>
    </citation>
    <scope>NUCLEOTIDE SEQUENCE</scope>
    <source>
        <strain evidence="4">96224</strain>
    </source>
</reference>
<dbReference type="Pfam" id="PF04180">
    <property type="entry name" value="LTV"/>
    <property type="match status" value="1"/>
</dbReference>